<dbReference type="GO" id="GO:0003735">
    <property type="term" value="F:structural constituent of ribosome"/>
    <property type="evidence" value="ECO:0007669"/>
    <property type="project" value="InterPro"/>
</dbReference>
<dbReference type="InterPro" id="IPR013005">
    <property type="entry name" value="Ribosomal_uL4-like"/>
</dbReference>
<keyword evidence="3" id="KW-0687">Ribonucleoprotein</keyword>
<gene>
    <name evidence="6" type="ORF">A2Y68_02320</name>
</gene>
<name>A0A1F7X5J7_9BACT</name>
<dbReference type="GO" id="GO:1990904">
    <property type="term" value="C:ribonucleoprotein complex"/>
    <property type="evidence" value="ECO:0007669"/>
    <property type="project" value="UniProtKB-KW"/>
</dbReference>
<evidence type="ECO:0000256" key="1">
    <source>
        <dbReference type="ARBA" id="ARBA00010528"/>
    </source>
</evidence>
<evidence type="ECO:0000256" key="2">
    <source>
        <dbReference type="ARBA" id="ARBA00022980"/>
    </source>
</evidence>
<dbReference type="PANTHER" id="PTHR10746">
    <property type="entry name" value="50S RIBOSOMAL PROTEIN L4"/>
    <property type="match status" value="1"/>
</dbReference>
<evidence type="ECO:0000256" key="5">
    <source>
        <dbReference type="ARBA" id="ARBA00035462"/>
    </source>
</evidence>
<dbReference type="GO" id="GO:0006412">
    <property type="term" value="P:translation"/>
    <property type="evidence" value="ECO:0007669"/>
    <property type="project" value="InterPro"/>
</dbReference>
<comment type="caution">
    <text evidence="6">The sequence shown here is derived from an EMBL/GenBank/DDBJ whole genome shotgun (WGS) entry which is preliminary data.</text>
</comment>
<dbReference type="GO" id="GO:0005840">
    <property type="term" value="C:ribosome"/>
    <property type="evidence" value="ECO:0007669"/>
    <property type="project" value="UniProtKB-KW"/>
</dbReference>
<dbReference type="AlphaFoldDB" id="A0A1F7X5J7"/>
<dbReference type="EMBL" id="MGFR01000001">
    <property type="protein sequence ID" value="OGM10251.1"/>
    <property type="molecule type" value="Genomic_DNA"/>
</dbReference>
<evidence type="ECO:0000313" key="7">
    <source>
        <dbReference type="Proteomes" id="UP000176778"/>
    </source>
</evidence>
<sequence>MLKVNTYSLKGTKLAPTVLPKEFETAGSLNLLAQAMRVYEARGHVGLAKTKTRAEVERTKKKWYRQKGTGGARHGAKSAPIFVGGGVAHGPRPIERKLSLPKRMAKKALYVALGLKAKDGAIVVADGLAKIKKTKDVQILIDRIKKGGNFTFALSQENIGVSQYLKNIKNAVAVPFKDLNAYKVFLAGVVVLDKDNFKKATTIAKKGKK</sequence>
<reference evidence="6 7" key="1">
    <citation type="journal article" date="2016" name="Nat. Commun.">
        <title>Thousands of microbial genomes shed light on interconnected biogeochemical processes in an aquifer system.</title>
        <authorList>
            <person name="Anantharaman K."/>
            <person name="Brown C.T."/>
            <person name="Hug L.A."/>
            <person name="Sharon I."/>
            <person name="Castelle C.J."/>
            <person name="Probst A.J."/>
            <person name="Thomas B.C."/>
            <person name="Singh A."/>
            <person name="Wilkins M.J."/>
            <person name="Karaoz U."/>
            <person name="Brodie E.L."/>
            <person name="Williams K.H."/>
            <person name="Hubbard S.S."/>
            <person name="Banfield J.F."/>
        </authorList>
    </citation>
    <scope>NUCLEOTIDE SEQUENCE [LARGE SCALE GENOMIC DNA]</scope>
</reference>
<evidence type="ECO:0000256" key="4">
    <source>
        <dbReference type="ARBA" id="ARBA00035244"/>
    </source>
</evidence>
<dbReference type="PANTHER" id="PTHR10746:SF6">
    <property type="entry name" value="LARGE RIBOSOMAL SUBUNIT PROTEIN UL4M"/>
    <property type="match status" value="1"/>
</dbReference>
<dbReference type="NCBIfam" id="TIGR03953">
    <property type="entry name" value="rplD_bact"/>
    <property type="match status" value="1"/>
</dbReference>
<dbReference type="SUPFAM" id="SSF52166">
    <property type="entry name" value="Ribosomal protein L4"/>
    <property type="match status" value="1"/>
</dbReference>
<dbReference type="InterPro" id="IPR023574">
    <property type="entry name" value="Ribosomal_uL4_dom_sf"/>
</dbReference>
<accession>A0A1F7X5J7</accession>
<protein>
    <recommendedName>
        <fullName evidence="4">Large ribosomal subunit protein uL4</fullName>
    </recommendedName>
    <alternativeName>
        <fullName evidence="5">50S ribosomal protein L4</fullName>
    </alternativeName>
</protein>
<organism evidence="6 7">
    <name type="scientific">Candidatus Woesebacteria bacterium RBG_13_46_13</name>
    <dbReference type="NCBI Taxonomy" id="1802479"/>
    <lineage>
        <taxon>Bacteria</taxon>
        <taxon>Candidatus Woeseibacteriota</taxon>
    </lineage>
</organism>
<proteinExistence type="inferred from homology"/>
<dbReference type="Proteomes" id="UP000176778">
    <property type="component" value="Unassembled WGS sequence"/>
</dbReference>
<dbReference type="STRING" id="1802479.A2Y68_02320"/>
<evidence type="ECO:0000313" key="6">
    <source>
        <dbReference type="EMBL" id="OGM10251.1"/>
    </source>
</evidence>
<dbReference type="InterPro" id="IPR002136">
    <property type="entry name" value="Ribosomal_uL4"/>
</dbReference>
<dbReference type="Pfam" id="PF00573">
    <property type="entry name" value="Ribosomal_L4"/>
    <property type="match status" value="1"/>
</dbReference>
<comment type="similarity">
    <text evidence="1">Belongs to the universal ribosomal protein uL4 family.</text>
</comment>
<keyword evidence="2 6" id="KW-0689">Ribosomal protein</keyword>
<evidence type="ECO:0000256" key="3">
    <source>
        <dbReference type="ARBA" id="ARBA00023274"/>
    </source>
</evidence>
<dbReference type="Gene3D" id="3.40.1370.10">
    <property type="match status" value="1"/>
</dbReference>